<feature type="non-terminal residue" evidence="1">
    <location>
        <position position="26"/>
    </location>
</feature>
<reference evidence="1" key="1">
    <citation type="submission" date="2018-05" db="EMBL/GenBank/DDBJ databases">
        <authorList>
            <person name="Lanie J.A."/>
            <person name="Ng W.-L."/>
            <person name="Kazmierczak K.M."/>
            <person name="Andrzejewski T.M."/>
            <person name="Davidsen T.M."/>
            <person name="Wayne K.J."/>
            <person name="Tettelin H."/>
            <person name="Glass J.I."/>
            <person name="Rusch D."/>
            <person name="Podicherti R."/>
            <person name="Tsui H.-C.T."/>
            <person name="Winkler M.E."/>
        </authorList>
    </citation>
    <scope>NUCLEOTIDE SEQUENCE</scope>
</reference>
<dbReference type="AlphaFoldDB" id="A0A381ZST2"/>
<evidence type="ECO:0000313" key="1">
    <source>
        <dbReference type="EMBL" id="SVA92259.1"/>
    </source>
</evidence>
<name>A0A381ZST2_9ZZZZ</name>
<organism evidence="1">
    <name type="scientific">marine metagenome</name>
    <dbReference type="NCBI Taxonomy" id="408172"/>
    <lineage>
        <taxon>unclassified sequences</taxon>
        <taxon>metagenomes</taxon>
        <taxon>ecological metagenomes</taxon>
    </lineage>
</organism>
<protein>
    <submittedName>
        <fullName evidence="1">Uncharacterized protein</fullName>
    </submittedName>
</protein>
<gene>
    <name evidence="1" type="ORF">METZ01_LOCUS145113</name>
</gene>
<sequence>MKLAVEFPSIAYRDGPQMVGRLAKGI</sequence>
<proteinExistence type="predicted"/>
<dbReference type="EMBL" id="UINC01022503">
    <property type="protein sequence ID" value="SVA92259.1"/>
    <property type="molecule type" value="Genomic_DNA"/>
</dbReference>
<accession>A0A381ZST2</accession>